<dbReference type="AlphaFoldDB" id="A0A4Y7PW22"/>
<feature type="region of interest" description="Disordered" evidence="1">
    <location>
        <begin position="28"/>
        <end position="114"/>
    </location>
</feature>
<evidence type="ECO:0000313" key="3">
    <source>
        <dbReference type="Proteomes" id="UP000294933"/>
    </source>
</evidence>
<proteinExistence type="predicted"/>
<protein>
    <submittedName>
        <fullName evidence="2">Uncharacterized protein</fullName>
    </submittedName>
</protein>
<dbReference type="Proteomes" id="UP000294933">
    <property type="component" value="Unassembled WGS sequence"/>
</dbReference>
<dbReference type="EMBL" id="ML170195">
    <property type="protein sequence ID" value="TDL19597.1"/>
    <property type="molecule type" value="Genomic_DNA"/>
</dbReference>
<dbReference type="VEuPathDB" id="FungiDB:BD410DRAFT_876308"/>
<reference evidence="2 3" key="1">
    <citation type="submission" date="2018-06" db="EMBL/GenBank/DDBJ databases">
        <title>A transcriptomic atlas of mushroom development highlights an independent origin of complex multicellularity.</title>
        <authorList>
            <consortium name="DOE Joint Genome Institute"/>
            <person name="Krizsan K."/>
            <person name="Almasi E."/>
            <person name="Merenyi Z."/>
            <person name="Sahu N."/>
            <person name="Viragh M."/>
            <person name="Koszo T."/>
            <person name="Mondo S."/>
            <person name="Kiss B."/>
            <person name="Balint B."/>
            <person name="Kues U."/>
            <person name="Barry K."/>
            <person name="Hegedus J.C."/>
            <person name="Henrissat B."/>
            <person name="Johnson J."/>
            <person name="Lipzen A."/>
            <person name="Ohm R."/>
            <person name="Nagy I."/>
            <person name="Pangilinan J."/>
            <person name="Yan J."/>
            <person name="Xiong Y."/>
            <person name="Grigoriev I.V."/>
            <person name="Hibbett D.S."/>
            <person name="Nagy L.G."/>
        </authorList>
    </citation>
    <scope>NUCLEOTIDE SEQUENCE [LARGE SCALE GENOMIC DNA]</scope>
    <source>
        <strain evidence="2 3">SZMC22713</strain>
    </source>
</reference>
<sequence>MHSCSALLQVLKIPLRVVAEPNTLTNTRANLEEARASPPTTRPPRKAAEATSGMRGNMPTIEDRPNLRPHSSQAQVGGRKATARVQGDSGGGNHDGRNTVEDAGGVRNNGGGVQAYTDGAKQAAATAAASASLRTTENTVNSGCVDGAGARTGGWVRRRRRHARIWTQTAHARSHSEGRIE</sequence>
<name>A0A4Y7PW22_9AGAM</name>
<organism evidence="2 3">
    <name type="scientific">Rickenella mellea</name>
    <dbReference type="NCBI Taxonomy" id="50990"/>
    <lineage>
        <taxon>Eukaryota</taxon>
        <taxon>Fungi</taxon>
        <taxon>Dikarya</taxon>
        <taxon>Basidiomycota</taxon>
        <taxon>Agaricomycotina</taxon>
        <taxon>Agaricomycetes</taxon>
        <taxon>Hymenochaetales</taxon>
        <taxon>Rickenellaceae</taxon>
        <taxon>Rickenella</taxon>
    </lineage>
</organism>
<evidence type="ECO:0000256" key="1">
    <source>
        <dbReference type="SAM" id="MobiDB-lite"/>
    </source>
</evidence>
<evidence type="ECO:0000313" key="2">
    <source>
        <dbReference type="EMBL" id="TDL19597.1"/>
    </source>
</evidence>
<gene>
    <name evidence="2" type="ORF">BD410DRAFT_876308</name>
</gene>
<keyword evidence="3" id="KW-1185">Reference proteome</keyword>
<accession>A0A4Y7PW22</accession>